<dbReference type="EMBL" id="WKKF01000018">
    <property type="protein sequence ID" value="MRX56881.1"/>
    <property type="molecule type" value="Genomic_DNA"/>
</dbReference>
<feature type="compositionally biased region" description="Basic and acidic residues" evidence="1">
    <location>
        <begin position="611"/>
        <end position="626"/>
    </location>
</feature>
<feature type="transmembrane region" description="Helical" evidence="2">
    <location>
        <begin position="143"/>
        <end position="161"/>
    </location>
</feature>
<protein>
    <submittedName>
        <fullName evidence="4">Conjugal transfer protein</fullName>
    </submittedName>
</protein>
<feature type="transmembrane region" description="Helical" evidence="2">
    <location>
        <begin position="371"/>
        <end position="390"/>
    </location>
</feature>
<feature type="compositionally biased region" description="Polar residues" evidence="1">
    <location>
        <begin position="452"/>
        <end position="465"/>
    </location>
</feature>
<dbReference type="RefSeq" id="WP_154319738.1">
    <property type="nucleotide sequence ID" value="NZ_CAJGAA010000007.1"/>
</dbReference>
<keyword evidence="2" id="KW-0812">Transmembrane</keyword>
<reference evidence="4 5" key="1">
    <citation type="submission" date="2019-11" db="EMBL/GenBank/DDBJ databases">
        <title>Bacillus idriensis genome.</title>
        <authorList>
            <person name="Konopka E.N."/>
            <person name="Newman J.D."/>
        </authorList>
    </citation>
    <scope>NUCLEOTIDE SEQUENCE [LARGE SCALE GENOMIC DNA]</scope>
    <source>
        <strain evidence="4 5">DSM 19097</strain>
    </source>
</reference>
<feature type="signal peptide" evidence="3">
    <location>
        <begin position="1"/>
        <end position="24"/>
    </location>
</feature>
<feature type="transmembrane region" description="Helical" evidence="2">
    <location>
        <begin position="396"/>
        <end position="414"/>
    </location>
</feature>
<dbReference type="InterPro" id="IPR058112">
    <property type="entry name" value="CD3337_EF1877-like"/>
</dbReference>
<evidence type="ECO:0000313" key="5">
    <source>
        <dbReference type="Proteomes" id="UP000441585"/>
    </source>
</evidence>
<keyword evidence="5" id="KW-1185">Reference proteome</keyword>
<evidence type="ECO:0000256" key="3">
    <source>
        <dbReference type="SAM" id="SignalP"/>
    </source>
</evidence>
<keyword evidence="2" id="KW-0472">Membrane</keyword>
<evidence type="ECO:0000256" key="1">
    <source>
        <dbReference type="SAM" id="MobiDB-lite"/>
    </source>
</evidence>
<feature type="compositionally biased region" description="Basic and acidic residues" evidence="1">
    <location>
        <begin position="637"/>
        <end position="653"/>
    </location>
</feature>
<proteinExistence type="predicted"/>
<sequence length="796" mass="89493">MKKIIRFILLSVTILLTFQVSVSAESLQDNLVPQDSDIGSVGEVDLKYKEHPQHHYKLDTWVDTDGDWMPWNWADGAGKQIYIALMEIINSIWNVNILLANFTMKIVQEAFELDFVSNITEEIGTAIQNIAGFGPDGFAGDGLWPLLVTFVIAIVGAWATYVGMVKRESSRAWGGLISSMIIFVFALGFFSNAPTILKGINNWSSDLQSDVLAVSASVVNPGASYSKEEGIATIRNQMFDLMVKKPYMLMQYGTTEVEERRVNDLLAVDPFTNSEDRNTKAEVEVTQNDNIMMSIDGISQRAGFVPLLFVANTIIGIFLLMVSGTIILYQMVFLALVLFAPVPLLMALVPRWKHAAFDWGMKVLHAQLMKISIALLLTILFGISAILYRATESSDLGYLGMMLLQIICFVGVWAKRKELFNIVSTAVNNVESSTGATLQSYRQKFSQARSIARNAKSSMDASTSKGRIRNQPLTERKPLGQGKIGALTKEQLAERQQQMKSSKEGLLNKKDAVAAGVNGVVMAERSNPEIQSGMEDYRKLKSPTGVENASSDREQHMDRIHGSQPEIQKGNITSIEDLRRRRLESGSLANAPLADRQSLIAARNEIAASLERPETQDAEMSDRTQSERNVNLINQNSHEDKVNDKQSNHLAERRVLDRQADKEVSEDTMSRERLVQTNNERTINDKVNRQSFNHDGHERNINETTTRNLINNENNDRTVNDVIDRNNVETETHRRSQENITTRETLSQEATHRNEQLVNNLENIENVIKQGKHITQWEAQQQINARNRNRDKGQEE</sequence>
<dbReference type="AlphaFoldDB" id="A0A6I2MJX2"/>
<dbReference type="NCBIfam" id="NF046089">
    <property type="entry name" value="CD3337_EF1877"/>
    <property type="match status" value="1"/>
</dbReference>
<dbReference type="Proteomes" id="UP000441585">
    <property type="component" value="Unassembled WGS sequence"/>
</dbReference>
<comment type="caution">
    <text evidence="4">The sequence shown here is derived from an EMBL/GenBank/DDBJ whole genome shotgun (WGS) entry which is preliminary data.</text>
</comment>
<gene>
    <name evidence="4" type="ORF">GJU41_23345</name>
</gene>
<name>A0A6I2MJX2_9BACI</name>
<feature type="transmembrane region" description="Helical" evidence="2">
    <location>
        <begin position="173"/>
        <end position="190"/>
    </location>
</feature>
<feature type="region of interest" description="Disordered" evidence="1">
    <location>
        <begin position="607"/>
        <end position="653"/>
    </location>
</feature>
<feature type="transmembrane region" description="Helical" evidence="2">
    <location>
        <begin position="327"/>
        <end position="350"/>
    </location>
</feature>
<evidence type="ECO:0000256" key="2">
    <source>
        <dbReference type="SAM" id="Phobius"/>
    </source>
</evidence>
<feature type="transmembrane region" description="Helical" evidence="2">
    <location>
        <begin position="302"/>
        <end position="321"/>
    </location>
</feature>
<evidence type="ECO:0000313" key="4">
    <source>
        <dbReference type="EMBL" id="MRX56881.1"/>
    </source>
</evidence>
<keyword evidence="2" id="KW-1133">Transmembrane helix</keyword>
<keyword evidence="3" id="KW-0732">Signal</keyword>
<organism evidence="4 5">
    <name type="scientific">Metabacillus idriensis</name>
    <dbReference type="NCBI Taxonomy" id="324768"/>
    <lineage>
        <taxon>Bacteria</taxon>
        <taxon>Bacillati</taxon>
        <taxon>Bacillota</taxon>
        <taxon>Bacilli</taxon>
        <taxon>Bacillales</taxon>
        <taxon>Bacillaceae</taxon>
        <taxon>Metabacillus</taxon>
    </lineage>
</organism>
<accession>A0A6I2MJX2</accession>
<feature type="chain" id="PRO_5026247565" evidence="3">
    <location>
        <begin position="25"/>
        <end position="796"/>
    </location>
</feature>
<feature type="region of interest" description="Disordered" evidence="1">
    <location>
        <begin position="452"/>
        <end position="483"/>
    </location>
</feature>
<feature type="compositionally biased region" description="Polar residues" evidence="1">
    <location>
        <begin position="627"/>
        <end position="636"/>
    </location>
</feature>